<protein>
    <submittedName>
        <fullName evidence="1">Uncharacterized protein</fullName>
    </submittedName>
</protein>
<keyword evidence="2" id="KW-1185">Reference proteome</keyword>
<gene>
    <name evidence="1" type="ORF">G127AT_15745</name>
</gene>
<proteinExistence type="predicted"/>
<evidence type="ECO:0000313" key="1">
    <source>
        <dbReference type="EMBL" id="QTX04674.1"/>
    </source>
</evidence>
<name>A0A975FM66_9MICO</name>
<dbReference type="EMBL" id="CP071696">
    <property type="protein sequence ID" value="QTX04674.1"/>
    <property type="molecule type" value="Genomic_DNA"/>
</dbReference>
<dbReference type="RefSeq" id="WP_210898510.1">
    <property type="nucleotide sequence ID" value="NZ_CP071696.1"/>
</dbReference>
<accession>A0A975FM66</accession>
<sequence length="69" mass="8285">MTSFTPAIHAERTPRLDRIERAAVAMSLALERWAGRRSLERMRRLEMREVIAREQNRAFQDYGIWTRPR</sequence>
<dbReference type="AlphaFoldDB" id="A0A975FM66"/>
<dbReference type="Proteomes" id="UP000671914">
    <property type="component" value="Chromosome"/>
</dbReference>
<evidence type="ECO:0000313" key="2">
    <source>
        <dbReference type="Proteomes" id="UP000671914"/>
    </source>
</evidence>
<dbReference type="KEGG" id="aarc:G127AT_15745"/>
<organism evidence="1 2">
    <name type="scientific">Agromyces archimandritae</name>
    <dbReference type="NCBI Taxonomy" id="2781962"/>
    <lineage>
        <taxon>Bacteria</taxon>
        <taxon>Bacillati</taxon>
        <taxon>Actinomycetota</taxon>
        <taxon>Actinomycetes</taxon>
        <taxon>Micrococcales</taxon>
        <taxon>Microbacteriaceae</taxon>
        <taxon>Agromyces</taxon>
    </lineage>
</organism>
<reference evidence="1" key="1">
    <citation type="submission" date="2021-03" db="EMBL/GenBank/DDBJ databases">
        <title>Agromyces archimandritus sp. nov., isolated from the cockroach Archimandrita tessellata.</title>
        <authorList>
            <person name="Guzman J."/>
            <person name="Ortuzar M."/>
            <person name="Poehlein A."/>
            <person name="Daniel R."/>
            <person name="Trujillo M."/>
            <person name="Vilcinskas A."/>
        </authorList>
    </citation>
    <scope>NUCLEOTIDE SEQUENCE</scope>
    <source>
        <strain evidence="1">G127AT</strain>
    </source>
</reference>